<evidence type="ECO:0000313" key="1">
    <source>
        <dbReference type="EMBL" id="KAL3500470.1"/>
    </source>
</evidence>
<evidence type="ECO:0000313" key="2">
    <source>
        <dbReference type="Proteomes" id="UP001630127"/>
    </source>
</evidence>
<name>A0ABD2Y3U0_9GENT</name>
<organism evidence="1 2">
    <name type="scientific">Cinchona calisaya</name>
    <dbReference type="NCBI Taxonomy" id="153742"/>
    <lineage>
        <taxon>Eukaryota</taxon>
        <taxon>Viridiplantae</taxon>
        <taxon>Streptophyta</taxon>
        <taxon>Embryophyta</taxon>
        <taxon>Tracheophyta</taxon>
        <taxon>Spermatophyta</taxon>
        <taxon>Magnoliopsida</taxon>
        <taxon>eudicotyledons</taxon>
        <taxon>Gunneridae</taxon>
        <taxon>Pentapetalae</taxon>
        <taxon>asterids</taxon>
        <taxon>lamiids</taxon>
        <taxon>Gentianales</taxon>
        <taxon>Rubiaceae</taxon>
        <taxon>Cinchonoideae</taxon>
        <taxon>Cinchoneae</taxon>
        <taxon>Cinchona</taxon>
    </lineage>
</organism>
<accession>A0ABD2Y3U0</accession>
<comment type="caution">
    <text evidence="1">The sequence shown here is derived from an EMBL/GenBank/DDBJ whole genome shotgun (WGS) entry which is preliminary data.</text>
</comment>
<sequence length="90" mass="9308">MEMVLKAVLPTEEFGGGGERRGEGRCWKIMGNGGKYIGVGLDYCSMDLLGKSHSRQKGVGMAGFVCGGADGGSVHVGNVEEAGLEKGENS</sequence>
<dbReference type="EMBL" id="JBJUIK010000016">
    <property type="protein sequence ID" value="KAL3500470.1"/>
    <property type="molecule type" value="Genomic_DNA"/>
</dbReference>
<proteinExistence type="predicted"/>
<dbReference type="Proteomes" id="UP001630127">
    <property type="component" value="Unassembled WGS sequence"/>
</dbReference>
<protein>
    <submittedName>
        <fullName evidence="1">Uncharacterized protein</fullName>
    </submittedName>
</protein>
<reference evidence="1 2" key="1">
    <citation type="submission" date="2024-11" db="EMBL/GenBank/DDBJ databases">
        <title>A near-complete genome assembly of Cinchona calisaya.</title>
        <authorList>
            <person name="Lian D.C."/>
            <person name="Zhao X.W."/>
            <person name="Wei L."/>
        </authorList>
    </citation>
    <scope>NUCLEOTIDE SEQUENCE [LARGE SCALE GENOMIC DNA]</scope>
    <source>
        <tissue evidence="1">Nenye</tissue>
    </source>
</reference>
<dbReference type="AlphaFoldDB" id="A0ABD2Y3U0"/>
<keyword evidence="2" id="KW-1185">Reference proteome</keyword>
<gene>
    <name evidence="1" type="ORF">ACH5RR_039563</name>
</gene>